<keyword evidence="2" id="KW-0808">Transferase</keyword>
<evidence type="ECO:0000313" key="6">
    <source>
        <dbReference type="Proteomes" id="UP000635245"/>
    </source>
</evidence>
<evidence type="ECO:0000313" key="5">
    <source>
        <dbReference type="EMBL" id="MBK1788107.1"/>
    </source>
</evidence>
<evidence type="ECO:0000256" key="3">
    <source>
        <dbReference type="ARBA" id="ARBA00022691"/>
    </source>
</evidence>
<dbReference type="AlphaFoldDB" id="A0A934QTS7"/>
<dbReference type="SUPFAM" id="SSF53335">
    <property type="entry name" value="S-adenosyl-L-methionine-dependent methyltransferases"/>
    <property type="match status" value="1"/>
</dbReference>
<organism evidence="5 6">
    <name type="scientific">Prauserella cavernicola</name>
    <dbReference type="NCBI Taxonomy" id="2800127"/>
    <lineage>
        <taxon>Bacteria</taxon>
        <taxon>Bacillati</taxon>
        <taxon>Actinomycetota</taxon>
        <taxon>Actinomycetes</taxon>
        <taxon>Pseudonocardiales</taxon>
        <taxon>Pseudonocardiaceae</taxon>
        <taxon>Prauserella</taxon>
    </lineage>
</organism>
<dbReference type="PANTHER" id="PTHR43464">
    <property type="entry name" value="METHYLTRANSFERASE"/>
    <property type="match status" value="1"/>
</dbReference>
<dbReference type="Pfam" id="PF08241">
    <property type="entry name" value="Methyltransf_11"/>
    <property type="match status" value="1"/>
</dbReference>
<dbReference type="GO" id="GO:0008757">
    <property type="term" value="F:S-adenosylmethionine-dependent methyltransferase activity"/>
    <property type="evidence" value="ECO:0007669"/>
    <property type="project" value="InterPro"/>
</dbReference>
<evidence type="ECO:0000256" key="2">
    <source>
        <dbReference type="ARBA" id="ARBA00022679"/>
    </source>
</evidence>
<accession>A0A934QTS7</accession>
<dbReference type="RefSeq" id="WP_200323591.1">
    <property type="nucleotide sequence ID" value="NZ_JAENJH010000009.1"/>
</dbReference>
<dbReference type="CDD" id="cd02440">
    <property type="entry name" value="AdoMet_MTases"/>
    <property type="match status" value="1"/>
</dbReference>
<sequence length="264" mass="28900">MTDMKTAQQQVWAAGDYSRIGAALPLMSELLCEDADLRGGERVLDVATGSGNTALAAARRHCVVTGVDYVPALLERARLRASAEQLEVDFQVGDAEELDFPDDAFDVVLSTLGVMFAPDQRRTADELLRVCGPGGRIALTSWTPSGFGGTVFELFNRFVPAPPDTPSALRWGSDDGLVELFGDRVREVRTRIRRQVFRYPSVEHYVRWYATYFGPTIAAEDALDAAGRERLRAEFAALIGELNTAADGTLVLPAEYLSFHAVAR</sequence>
<dbReference type="PANTHER" id="PTHR43464:SF19">
    <property type="entry name" value="UBIQUINONE BIOSYNTHESIS O-METHYLTRANSFERASE, MITOCHONDRIAL"/>
    <property type="match status" value="1"/>
</dbReference>
<evidence type="ECO:0000256" key="1">
    <source>
        <dbReference type="ARBA" id="ARBA00022603"/>
    </source>
</evidence>
<keyword evidence="3" id="KW-0949">S-adenosyl-L-methionine</keyword>
<dbReference type="InterPro" id="IPR013216">
    <property type="entry name" value="Methyltransf_11"/>
</dbReference>
<proteinExistence type="predicted"/>
<keyword evidence="1 5" id="KW-0489">Methyltransferase</keyword>
<feature type="domain" description="Methyltransferase type 11" evidence="4">
    <location>
        <begin position="44"/>
        <end position="138"/>
    </location>
</feature>
<name>A0A934QTS7_9PSEU</name>
<evidence type="ECO:0000259" key="4">
    <source>
        <dbReference type="Pfam" id="PF08241"/>
    </source>
</evidence>
<keyword evidence="6" id="KW-1185">Reference proteome</keyword>
<gene>
    <name evidence="5" type="ORF">JHE00_27585</name>
</gene>
<dbReference type="EMBL" id="JAENJH010000009">
    <property type="protein sequence ID" value="MBK1788107.1"/>
    <property type="molecule type" value="Genomic_DNA"/>
</dbReference>
<comment type="caution">
    <text evidence="5">The sequence shown here is derived from an EMBL/GenBank/DDBJ whole genome shotgun (WGS) entry which is preliminary data.</text>
</comment>
<reference evidence="5" key="1">
    <citation type="submission" date="2020-12" db="EMBL/GenBank/DDBJ databases">
        <title>Prauserella sp. ASG 168, a novel actinomycete isolated from cave rock.</title>
        <authorList>
            <person name="Suriyachadkun C."/>
        </authorList>
    </citation>
    <scope>NUCLEOTIDE SEQUENCE</scope>
    <source>
        <strain evidence="5">ASG 168</strain>
    </source>
</reference>
<dbReference type="Gene3D" id="3.40.50.150">
    <property type="entry name" value="Vaccinia Virus protein VP39"/>
    <property type="match status" value="1"/>
</dbReference>
<dbReference type="Proteomes" id="UP000635245">
    <property type="component" value="Unassembled WGS sequence"/>
</dbReference>
<dbReference type="GO" id="GO:0032259">
    <property type="term" value="P:methylation"/>
    <property type="evidence" value="ECO:0007669"/>
    <property type="project" value="UniProtKB-KW"/>
</dbReference>
<protein>
    <submittedName>
        <fullName evidence="5">Methyltransferase domain-containing protein</fullName>
    </submittedName>
</protein>
<dbReference type="InterPro" id="IPR029063">
    <property type="entry name" value="SAM-dependent_MTases_sf"/>
</dbReference>